<proteinExistence type="predicted"/>
<evidence type="ECO:0000313" key="1">
    <source>
        <dbReference type="EMBL" id="GCC51798.1"/>
    </source>
</evidence>
<name>A0A401UA48_9BACT</name>
<keyword evidence="2" id="KW-1185">Reference proteome</keyword>
<organism evidence="1 2">
    <name type="scientific">Chryseotalea sanaruensis</name>
    <dbReference type="NCBI Taxonomy" id="2482724"/>
    <lineage>
        <taxon>Bacteria</taxon>
        <taxon>Pseudomonadati</taxon>
        <taxon>Bacteroidota</taxon>
        <taxon>Cytophagia</taxon>
        <taxon>Cytophagales</taxon>
        <taxon>Chryseotaleaceae</taxon>
        <taxon>Chryseotalea</taxon>
    </lineage>
</organism>
<dbReference type="OrthoDB" id="9782650at2"/>
<dbReference type="EMBL" id="BHXQ01000003">
    <property type="protein sequence ID" value="GCC51798.1"/>
    <property type="molecule type" value="Genomic_DNA"/>
</dbReference>
<gene>
    <name evidence="1" type="ORF">SanaruYs_20270</name>
</gene>
<sequence length="279" mass="30552">MKKILLLIFLLTSVETFAGGGWPVGKKKTYVKLGQNAIVSPFYYSPSGEIVDIRTTSLFTTSLYAEYGLGNRLTTILYLPFFVRATLNEVQYRQSGRVDKSETLNAIGDTDISFKYSLIKDKPIVVSATVLFGVPLGETRGGTSGILQSGDGEFNQMIRVDASHSFYPKPLYVSTYVGINNRTKSFSDDFRTGAEMGYTFKNKFVAILKLDVVQSFFNGSTSVADNGIFSNNTEYVSPSVEFAYAVNQSWGISTSAGFALAGRNILASPNIGLGIYLKH</sequence>
<reference evidence="1 2" key="1">
    <citation type="submission" date="2018-11" db="EMBL/GenBank/DDBJ databases">
        <title>Chryseotalea sanarue gen. nov., sp., nov., a member of the family Cytophagaceae, isolated from a brackish lake in Hamamatsu Japan.</title>
        <authorList>
            <person name="Maejima Y."/>
            <person name="Iino T."/>
            <person name="Muraguchi Y."/>
            <person name="Fukuda K."/>
            <person name="Ohkuma M."/>
            <person name="Moriuchi R."/>
            <person name="Dohra H."/>
            <person name="Kimbara K."/>
            <person name="Shintani M."/>
        </authorList>
    </citation>
    <scope>NUCLEOTIDE SEQUENCE [LARGE SCALE GENOMIC DNA]</scope>
    <source>
        <strain evidence="1 2">Ys</strain>
    </source>
</reference>
<evidence type="ECO:0000313" key="2">
    <source>
        <dbReference type="Proteomes" id="UP000288227"/>
    </source>
</evidence>
<dbReference type="Proteomes" id="UP000288227">
    <property type="component" value="Unassembled WGS sequence"/>
</dbReference>
<dbReference type="RefSeq" id="WP_127122444.1">
    <property type="nucleotide sequence ID" value="NZ_BHXQ01000003.1"/>
</dbReference>
<dbReference type="AlphaFoldDB" id="A0A401UA48"/>
<protein>
    <submittedName>
        <fullName evidence="1">Uncharacterized protein</fullName>
    </submittedName>
</protein>
<comment type="caution">
    <text evidence="1">The sequence shown here is derived from an EMBL/GenBank/DDBJ whole genome shotgun (WGS) entry which is preliminary data.</text>
</comment>
<accession>A0A401UA48</accession>